<dbReference type="AlphaFoldDB" id="A0A4Q9DIP0"/>
<dbReference type="OrthoDB" id="2658664at2"/>
<accession>A0A4Q9DIP0</accession>
<dbReference type="EMBL" id="SIRE01000022">
    <property type="protein sequence ID" value="TBL73069.1"/>
    <property type="molecule type" value="Genomic_DNA"/>
</dbReference>
<comment type="caution">
    <text evidence="1">The sequence shown here is derived from an EMBL/GenBank/DDBJ whole genome shotgun (WGS) entry which is preliminary data.</text>
</comment>
<proteinExistence type="predicted"/>
<reference evidence="1 2" key="1">
    <citation type="submission" date="2019-02" db="EMBL/GenBank/DDBJ databases">
        <title>Paenibacillus sp. nov., isolated from surface-sterilized tissue of Thalictrum simplex L.</title>
        <authorList>
            <person name="Tuo L."/>
        </authorList>
    </citation>
    <scope>NUCLEOTIDE SEQUENCE [LARGE SCALE GENOMIC DNA]</scope>
    <source>
        <strain evidence="1 2">N2SHLJ1</strain>
    </source>
</reference>
<sequence length="81" mass="9190">MFNQQQQQQSQQSGKGISSKELAYITDCLKNEELLAKMCLHGAAESQSPAWKQTFAQMAQERLQNSDQLLRALQMNSSFTH</sequence>
<organism evidence="1 2">
    <name type="scientific">Paenibacillus thalictri</name>
    <dbReference type="NCBI Taxonomy" id="2527873"/>
    <lineage>
        <taxon>Bacteria</taxon>
        <taxon>Bacillati</taxon>
        <taxon>Bacillota</taxon>
        <taxon>Bacilli</taxon>
        <taxon>Bacillales</taxon>
        <taxon>Paenibacillaceae</taxon>
        <taxon>Paenibacillus</taxon>
    </lineage>
</organism>
<evidence type="ECO:0000313" key="2">
    <source>
        <dbReference type="Proteomes" id="UP000293142"/>
    </source>
</evidence>
<keyword evidence="2" id="KW-1185">Reference proteome</keyword>
<name>A0A4Q9DIP0_9BACL</name>
<evidence type="ECO:0000313" key="1">
    <source>
        <dbReference type="EMBL" id="TBL73069.1"/>
    </source>
</evidence>
<dbReference type="Proteomes" id="UP000293142">
    <property type="component" value="Unassembled WGS sequence"/>
</dbReference>
<dbReference type="RefSeq" id="WP_131016785.1">
    <property type="nucleotide sequence ID" value="NZ_SIRE01000022.1"/>
</dbReference>
<gene>
    <name evidence="1" type="ORF">EYB31_27980</name>
</gene>
<protein>
    <submittedName>
        <fullName evidence="1">Uncharacterized protein</fullName>
    </submittedName>
</protein>